<name>U2PZ80_9ACTN</name>
<reference evidence="2" key="1">
    <citation type="submission" date="2013-08" db="EMBL/GenBank/DDBJ databases">
        <authorList>
            <person name="Durkin A.S."/>
            <person name="Haft D.R."/>
            <person name="McCorrison J."/>
            <person name="Torralba M."/>
            <person name="Gillis M."/>
            <person name="Haft D.H."/>
            <person name="Methe B."/>
            <person name="Sutton G."/>
            <person name="Nelson K.E."/>
        </authorList>
    </citation>
    <scope>NUCLEOTIDE SEQUENCE [LARGE SCALE GENOMIC DNA]</scope>
    <source>
        <strain evidence="2">F0233</strain>
    </source>
</reference>
<keyword evidence="1" id="KW-1133">Transmembrane helix</keyword>
<protein>
    <submittedName>
        <fullName evidence="2">SdpI/YhfL family protein</fullName>
    </submittedName>
</protein>
<feature type="transmembrane region" description="Helical" evidence="1">
    <location>
        <begin position="6"/>
        <end position="24"/>
    </location>
</feature>
<dbReference type="InterPro" id="IPR025962">
    <property type="entry name" value="SdpI/YhfL"/>
</dbReference>
<evidence type="ECO:0000313" key="2">
    <source>
        <dbReference type="EMBL" id="ERK49034.1"/>
    </source>
</evidence>
<sequence length="134" mass="14860">MNGISITAWVIFWANIVATLSVAATSRFQSRPKVEPTHWAGIRVGATMKSSEAWRAAHPAAFRWSRLDVIGVCGAVLICLLLLPARWLVLAECVVFACCIVSLGLNTWHAVKAAEKVLSWDYEHLRGRGRNEKM</sequence>
<dbReference type="EMBL" id="ACVN02000333">
    <property type="protein sequence ID" value="ERK49034.1"/>
    <property type="molecule type" value="Genomic_DNA"/>
</dbReference>
<accession>U2PZ80</accession>
<gene>
    <name evidence="2" type="ORF">HMPREF0682_1650</name>
</gene>
<keyword evidence="1" id="KW-0472">Membrane</keyword>
<dbReference type="AlphaFoldDB" id="U2PZ80"/>
<keyword evidence="3" id="KW-1185">Reference proteome</keyword>
<comment type="caution">
    <text evidence="2">The sequence shown here is derived from an EMBL/GenBank/DDBJ whole genome shotgun (WGS) entry which is preliminary data.</text>
</comment>
<proteinExistence type="predicted"/>
<organism evidence="2 3">
    <name type="scientific">Propionibacterium acidifaciens F0233</name>
    <dbReference type="NCBI Taxonomy" id="553198"/>
    <lineage>
        <taxon>Bacteria</taxon>
        <taxon>Bacillati</taxon>
        <taxon>Actinomycetota</taxon>
        <taxon>Actinomycetes</taxon>
        <taxon>Propionibacteriales</taxon>
        <taxon>Propionibacteriaceae</taxon>
        <taxon>Propionibacterium</taxon>
    </lineage>
</organism>
<feature type="transmembrane region" description="Helical" evidence="1">
    <location>
        <begin position="64"/>
        <end position="83"/>
    </location>
</feature>
<feature type="transmembrane region" description="Helical" evidence="1">
    <location>
        <begin position="89"/>
        <end position="108"/>
    </location>
</feature>
<evidence type="ECO:0000256" key="1">
    <source>
        <dbReference type="SAM" id="Phobius"/>
    </source>
</evidence>
<keyword evidence="1" id="KW-0812">Transmembrane</keyword>
<evidence type="ECO:0000313" key="3">
    <source>
        <dbReference type="Proteomes" id="UP000017052"/>
    </source>
</evidence>
<dbReference type="GeneID" id="95360184"/>
<dbReference type="RefSeq" id="WP_021798948.1">
    <property type="nucleotide sequence ID" value="NZ_ACVN02000333.1"/>
</dbReference>
<dbReference type="Proteomes" id="UP000017052">
    <property type="component" value="Unassembled WGS sequence"/>
</dbReference>
<dbReference type="Pfam" id="PF13630">
    <property type="entry name" value="SdpI"/>
    <property type="match status" value="1"/>
</dbReference>